<comment type="caution">
    <text evidence="2">The sequence shown here is derived from an EMBL/GenBank/DDBJ whole genome shotgun (WGS) entry which is preliminary data.</text>
</comment>
<proteinExistence type="predicted"/>
<gene>
    <name evidence="2" type="ORF">Bca52824_019867</name>
</gene>
<sequence length="122" mass="13938">MNLKLLSNSLHLFLLLSFFILNVFYTVYSSRNLIQTEKVPCTLNFQNMNYTIITSQCKGPHYPRQECCAAFKEFACPYSQNINDESTDCLTLMLSNIRLYGGYPVGMFGNTCLQGKQHVDCP</sequence>
<dbReference type="InterPro" id="IPR058888">
    <property type="entry name" value="LLG1-like"/>
</dbReference>
<dbReference type="AlphaFoldDB" id="A0A8X7VSZ7"/>
<dbReference type="Pfam" id="PF26578">
    <property type="entry name" value="LLG1"/>
    <property type="match status" value="1"/>
</dbReference>
<dbReference type="PANTHER" id="PTHR31533:SF29">
    <property type="entry name" value="GENOME ASSEMBLY, CHROMOSOME: A09"/>
    <property type="match status" value="1"/>
</dbReference>
<evidence type="ECO:0000313" key="3">
    <source>
        <dbReference type="Proteomes" id="UP000886595"/>
    </source>
</evidence>
<feature type="domain" description="GPI-anchored protein LLG1-like" evidence="1">
    <location>
        <begin position="44"/>
        <end position="119"/>
    </location>
</feature>
<organism evidence="2 3">
    <name type="scientific">Brassica carinata</name>
    <name type="common">Ethiopian mustard</name>
    <name type="synonym">Abyssinian cabbage</name>
    <dbReference type="NCBI Taxonomy" id="52824"/>
    <lineage>
        <taxon>Eukaryota</taxon>
        <taxon>Viridiplantae</taxon>
        <taxon>Streptophyta</taxon>
        <taxon>Embryophyta</taxon>
        <taxon>Tracheophyta</taxon>
        <taxon>Spermatophyta</taxon>
        <taxon>Magnoliopsida</taxon>
        <taxon>eudicotyledons</taxon>
        <taxon>Gunneridae</taxon>
        <taxon>Pentapetalae</taxon>
        <taxon>rosids</taxon>
        <taxon>malvids</taxon>
        <taxon>Brassicales</taxon>
        <taxon>Brassicaceae</taxon>
        <taxon>Brassiceae</taxon>
        <taxon>Brassica</taxon>
    </lineage>
</organism>
<dbReference type="Proteomes" id="UP000886595">
    <property type="component" value="Unassembled WGS sequence"/>
</dbReference>
<reference evidence="2 3" key="1">
    <citation type="submission" date="2020-02" db="EMBL/GenBank/DDBJ databases">
        <authorList>
            <person name="Ma Q."/>
            <person name="Huang Y."/>
            <person name="Song X."/>
            <person name="Pei D."/>
        </authorList>
    </citation>
    <scope>NUCLEOTIDE SEQUENCE [LARGE SCALE GENOMIC DNA]</scope>
    <source>
        <strain evidence="2">Sxm20200214</strain>
        <tissue evidence="2">Leaf</tissue>
    </source>
</reference>
<dbReference type="InterPro" id="IPR039307">
    <property type="entry name" value="LORELEI-like"/>
</dbReference>
<accession>A0A8X7VSZ7</accession>
<dbReference type="OrthoDB" id="1090444at2759"/>
<dbReference type="PANTHER" id="PTHR31533">
    <property type="entry name" value="GPI-ANCHORED PROTEIN LLG1-RELATED-RELATED"/>
    <property type="match status" value="1"/>
</dbReference>
<name>A0A8X7VSZ7_BRACI</name>
<protein>
    <recommendedName>
        <fullName evidence="1">GPI-anchored protein LLG1-like domain-containing protein</fullName>
    </recommendedName>
</protein>
<dbReference type="EMBL" id="JAAMPC010000004">
    <property type="protein sequence ID" value="KAG2316745.1"/>
    <property type="molecule type" value="Genomic_DNA"/>
</dbReference>
<keyword evidence="3" id="KW-1185">Reference proteome</keyword>
<evidence type="ECO:0000259" key="1">
    <source>
        <dbReference type="Pfam" id="PF26578"/>
    </source>
</evidence>
<evidence type="ECO:0000313" key="2">
    <source>
        <dbReference type="EMBL" id="KAG2316745.1"/>
    </source>
</evidence>